<keyword evidence="3" id="KW-1185">Reference proteome</keyword>
<organism evidence="2 3">
    <name type="scientific">Micromonospora harpali</name>
    <dbReference type="NCBI Taxonomy" id="1490225"/>
    <lineage>
        <taxon>Bacteria</taxon>
        <taxon>Bacillati</taxon>
        <taxon>Actinomycetota</taxon>
        <taxon>Actinomycetes</taxon>
        <taxon>Micromonosporales</taxon>
        <taxon>Micromonosporaceae</taxon>
        <taxon>Micromonospora</taxon>
    </lineage>
</organism>
<feature type="transmembrane region" description="Helical" evidence="1">
    <location>
        <begin position="173"/>
        <end position="191"/>
    </location>
</feature>
<reference evidence="3" key="1">
    <citation type="journal article" date="2019" name="Int. J. Syst. Evol. Microbiol.">
        <title>The Global Catalogue of Microorganisms (GCM) 10K type strain sequencing project: providing services to taxonomists for standard genome sequencing and annotation.</title>
        <authorList>
            <consortium name="The Broad Institute Genomics Platform"/>
            <consortium name="The Broad Institute Genome Sequencing Center for Infectious Disease"/>
            <person name="Wu L."/>
            <person name="Ma J."/>
        </authorList>
    </citation>
    <scope>NUCLEOTIDE SEQUENCE [LARGE SCALE GENOMIC DNA]</scope>
    <source>
        <strain evidence="3">CGMCC 4.7173</strain>
    </source>
</reference>
<feature type="transmembrane region" description="Helical" evidence="1">
    <location>
        <begin position="198"/>
        <end position="219"/>
    </location>
</feature>
<evidence type="ECO:0000313" key="3">
    <source>
        <dbReference type="Proteomes" id="UP001596207"/>
    </source>
</evidence>
<comment type="caution">
    <text evidence="2">The sequence shown here is derived from an EMBL/GenBank/DDBJ whole genome shotgun (WGS) entry which is preliminary data.</text>
</comment>
<name>A0ABW1HFC3_9ACTN</name>
<accession>A0ABW1HFC3</accession>
<protein>
    <submittedName>
        <fullName evidence="2">DUF6518 family protein</fullName>
    </submittedName>
</protein>
<keyword evidence="1" id="KW-0472">Membrane</keyword>
<dbReference type="EMBL" id="JBHSQQ010000002">
    <property type="protein sequence ID" value="MFC5940066.1"/>
    <property type="molecule type" value="Genomic_DNA"/>
</dbReference>
<dbReference type="Proteomes" id="UP001596207">
    <property type="component" value="Unassembled WGS sequence"/>
</dbReference>
<evidence type="ECO:0000313" key="2">
    <source>
        <dbReference type="EMBL" id="MFC5940066.1"/>
    </source>
</evidence>
<feature type="transmembrane region" description="Helical" evidence="1">
    <location>
        <begin position="63"/>
        <end position="80"/>
    </location>
</feature>
<sequence>MIGSRGMILPATAGISLGITAFAADALPGLIGELLNPTISSVLPWAGTALALGYWARSASHAAISSVSSLALAVTTYYLLTSAGSRRWEVGMAEDGGSSAFAGLSSVARAITFWLIASALAGAAIGLLGHVIARGSIYRRSLASGIAVGIIGSESWYNSLVILPQWGNDWYRMASWPVLALFAVAGVTAMAARARVSWSVAVPAGIVALGLTTAIWSQIHIVRSVL</sequence>
<dbReference type="InterPro" id="IPR045393">
    <property type="entry name" value="DUF6518"/>
</dbReference>
<dbReference type="Pfam" id="PF20128">
    <property type="entry name" value="DUF6518"/>
    <property type="match status" value="1"/>
</dbReference>
<gene>
    <name evidence="2" type="ORF">ACFPZ4_01035</name>
</gene>
<proteinExistence type="predicted"/>
<evidence type="ECO:0000256" key="1">
    <source>
        <dbReference type="SAM" id="Phobius"/>
    </source>
</evidence>
<feature type="transmembrane region" description="Helical" evidence="1">
    <location>
        <begin position="39"/>
        <end position="56"/>
    </location>
</feature>
<keyword evidence="1" id="KW-0812">Transmembrane</keyword>
<feature type="transmembrane region" description="Helical" evidence="1">
    <location>
        <begin position="145"/>
        <end position="167"/>
    </location>
</feature>
<feature type="transmembrane region" description="Helical" evidence="1">
    <location>
        <begin position="111"/>
        <end position="133"/>
    </location>
</feature>
<dbReference type="RefSeq" id="WP_353899069.1">
    <property type="nucleotide sequence ID" value="NZ_CP158970.1"/>
</dbReference>
<keyword evidence="1" id="KW-1133">Transmembrane helix</keyword>